<evidence type="ECO:0000313" key="1">
    <source>
        <dbReference type="EMBL" id="KAK7081285.1"/>
    </source>
</evidence>
<comment type="caution">
    <text evidence="1">The sequence shown here is derived from an EMBL/GenBank/DDBJ whole genome shotgun (WGS) entry which is preliminary data.</text>
</comment>
<name>A0AAN8XBA5_HALRR</name>
<feature type="non-terminal residue" evidence="1">
    <location>
        <position position="1"/>
    </location>
</feature>
<dbReference type="EMBL" id="JAXCGZ010005660">
    <property type="protein sequence ID" value="KAK7081285.1"/>
    <property type="molecule type" value="Genomic_DNA"/>
</dbReference>
<dbReference type="Proteomes" id="UP001381693">
    <property type="component" value="Unassembled WGS sequence"/>
</dbReference>
<dbReference type="AlphaFoldDB" id="A0AAN8XBA5"/>
<accession>A0AAN8XBA5</accession>
<reference evidence="1 2" key="1">
    <citation type="submission" date="2023-11" db="EMBL/GenBank/DDBJ databases">
        <title>Halocaridina rubra genome assembly.</title>
        <authorList>
            <person name="Smith C."/>
        </authorList>
    </citation>
    <scope>NUCLEOTIDE SEQUENCE [LARGE SCALE GENOMIC DNA]</scope>
    <source>
        <strain evidence="1">EP-1</strain>
        <tissue evidence="1">Whole</tissue>
    </source>
</reference>
<keyword evidence="2" id="KW-1185">Reference proteome</keyword>
<feature type="non-terminal residue" evidence="1">
    <location>
        <position position="60"/>
    </location>
</feature>
<organism evidence="1 2">
    <name type="scientific">Halocaridina rubra</name>
    <name type="common">Hawaiian red shrimp</name>
    <dbReference type="NCBI Taxonomy" id="373956"/>
    <lineage>
        <taxon>Eukaryota</taxon>
        <taxon>Metazoa</taxon>
        <taxon>Ecdysozoa</taxon>
        <taxon>Arthropoda</taxon>
        <taxon>Crustacea</taxon>
        <taxon>Multicrustacea</taxon>
        <taxon>Malacostraca</taxon>
        <taxon>Eumalacostraca</taxon>
        <taxon>Eucarida</taxon>
        <taxon>Decapoda</taxon>
        <taxon>Pleocyemata</taxon>
        <taxon>Caridea</taxon>
        <taxon>Atyoidea</taxon>
        <taxon>Atyidae</taxon>
        <taxon>Halocaridina</taxon>
    </lineage>
</organism>
<sequence length="60" mass="6657">ESRNLVEGSKSDFCSFSPGILDISHRILFVARVAIENNEGYCLTEQDVISRAAKLESVLK</sequence>
<proteinExistence type="predicted"/>
<gene>
    <name evidence="1" type="ORF">SK128_006245</name>
</gene>
<evidence type="ECO:0000313" key="2">
    <source>
        <dbReference type="Proteomes" id="UP001381693"/>
    </source>
</evidence>
<protein>
    <submittedName>
        <fullName evidence="1">Uncharacterized protein</fullName>
    </submittedName>
</protein>